<organism evidence="2 3">
    <name type="scientific">Polyporus arcularius HHB13444</name>
    <dbReference type="NCBI Taxonomy" id="1314778"/>
    <lineage>
        <taxon>Eukaryota</taxon>
        <taxon>Fungi</taxon>
        <taxon>Dikarya</taxon>
        <taxon>Basidiomycota</taxon>
        <taxon>Agaricomycotina</taxon>
        <taxon>Agaricomycetes</taxon>
        <taxon>Polyporales</taxon>
        <taxon>Polyporaceae</taxon>
        <taxon>Polyporus</taxon>
    </lineage>
</organism>
<name>A0A5C3P736_9APHY</name>
<evidence type="ECO:0000256" key="1">
    <source>
        <dbReference type="SAM" id="MobiDB-lite"/>
    </source>
</evidence>
<protein>
    <submittedName>
        <fullName evidence="2">Uncharacterized protein</fullName>
    </submittedName>
</protein>
<dbReference type="Proteomes" id="UP000308197">
    <property type="component" value="Unassembled WGS sequence"/>
</dbReference>
<reference evidence="2 3" key="1">
    <citation type="journal article" date="2019" name="Nat. Ecol. Evol.">
        <title>Megaphylogeny resolves global patterns of mushroom evolution.</title>
        <authorList>
            <person name="Varga T."/>
            <person name="Krizsan K."/>
            <person name="Foldi C."/>
            <person name="Dima B."/>
            <person name="Sanchez-Garcia M."/>
            <person name="Sanchez-Ramirez S."/>
            <person name="Szollosi G.J."/>
            <person name="Szarkandi J.G."/>
            <person name="Papp V."/>
            <person name="Albert L."/>
            <person name="Andreopoulos W."/>
            <person name="Angelini C."/>
            <person name="Antonin V."/>
            <person name="Barry K.W."/>
            <person name="Bougher N.L."/>
            <person name="Buchanan P."/>
            <person name="Buyck B."/>
            <person name="Bense V."/>
            <person name="Catcheside P."/>
            <person name="Chovatia M."/>
            <person name="Cooper J."/>
            <person name="Damon W."/>
            <person name="Desjardin D."/>
            <person name="Finy P."/>
            <person name="Geml J."/>
            <person name="Haridas S."/>
            <person name="Hughes K."/>
            <person name="Justo A."/>
            <person name="Karasinski D."/>
            <person name="Kautmanova I."/>
            <person name="Kiss B."/>
            <person name="Kocsube S."/>
            <person name="Kotiranta H."/>
            <person name="LaButti K.M."/>
            <person name="Lechner B.E."/>
            <person name="Liimatainen K."/>
            <person name="Lipzen A."/>
            <person name="Lukacs Z."/>
            <person name="Mihaltcheva S."/>
            <person name="Morgado L.N."/>
            <person name="Niskanen T."/>
            <person name="Noordeloos M.E."/>
            <person name="Ohm R.A."/>
            <person name="Ortiz-Santana B."/>
            <person name="Ovrebo C."/>
            <person name="Racz N."/>
            <person name="Riley R."/>
            <person name="Savchenko A."/>
            <person name="Shiryaev A."/>
            <person name="Soop K."/>
            <person name="Spirin V."/>
            <person name="Szebenyi C."/>
            <person name="Tomsovsky M."/>
            <person name="Tulloss R.E."/>
            <person name="Uehling J."/>
            <person name="Grigoriev I.V."/>
            <person name="Vagvolgyi C."/>
            <person name="Papp T."/>
            <person name="Martin F.M."/>
            <person name="Miettinen O."/>
            <person name="Hibbett D.S."/>
            <person name="Nagy L.G."/>
        </authorList>
    </citation>
    <scope>NUCLEOTIDE SEQUENCE [LARGE SCALE GENOMIC DNA]</scope>
    <source>
        <strain evidence="2 3">HHB13444</strain>
    </source>
</reference>
<gene>
    <name evidence="2" type="ORF">K466DRAFT_601795</name>
</gene>
<dbReference type="InParanoid" id="A0A5C3P736"/>
<sequence length="114" mass="12684">MFKDPDPSRWQNYLKWRASQPPTVDVTLYPGADITQNLGTDLTGSAYDSISSHEEQVAQTTEGEILKPEAITASRDWIRFCFRGTHIDEARVLPGHCPRGSRPGPSGITTAQRK</sequence>
<evidence type="ECO:0000313" key="2">
    <source>
        <dbReference type="EMBL" id="TFK84707.1"/>
    </source>
</evidence>
<proteinExistence type="predicted"/>
<dbReference type="AlphaFoldDB" id="A0A5C3P736"/>
<keyword evidence="3" id="KW-1185">Reference proteome</keyword>
<feature type="region of interest" description="Disordered" evidence="1">
    <location>
        <begin position="94"/>
        <end position="114"/>
    </location>
</feature>
<accession>A0A5C3P736</accession>
<evidence type="ECO:0000313" key="3">
    <source>
        <dbReference type="Proteomes" id="UP000308197"/>
    </source>
</evidence>
<dbReference type="EMBL" id="ML211299">
    <property type="protein sequence ID" value="TFK84707.1"/>
    <property type="molecule type" value="Genomic_DNA"/>
</dbReference>